<dbReference type="eggNOG" id="ENOG502SCME">
    <property type="taxonomic scope" value="Eukaryota"/>
</dbReference>
<keyword evidence="4" id="KW-1185">Reference proteome</keyword>
<protein>
    <submittedName>
        <fullName evidence="3">Uncharacterized protein</fullName>
    </submittedName>
</protein>
<dbReference type="AlphaFoldDB" id="B8BX41"/>
<feature type="compositionally biased region" description="Basic and acidic residues" evidence="2">
    <location>
        <begin position="382"/>
        <end position="406"/>
    </location>
</feature>
<feature type="compositionally biased region" description="Polar residues" evidence="2">
    <location>
        <begin position="269"/>
        <end position="310"/>
    </location>
</feature>
<dbReference type="GeneID" id="7441756"/>
<keyword evidence="1" id="KW-0175">Coiled coil</keyword>
<dbReference type="HOGENOM" id="CLU_599365_0_0_1"/>
<gene>
    <name evidence="3" type="ORF">THAPSDRAFT_261688</name>
</gene>
<feature type="region of interest" description="Disordered" evidence="2">
    <location>
        <begin position="151"/>
        <end position="319"/>
    </location>
</feature>
<feature type="region of interest" description="Disordered" evidence="2">
    <location>
        <begin position="375"/>
        <end position="412"/>
    </location>
</feature>
<name>B8BX41_THAPS</name>
<evidence type="ECO:0000313" key="4">
    <source>
        <dbReference type="Proteomes" id="UP000001449"/>
    </source>
</evidence>
<reference evidence="3 4" key="1">
    <citation type="journal article" date="2004" name="Science">
        <title>The genome of the diatom Thalassiosira pseudonana: ecology, evolution, and metabolism.</title>
        <authorList>
            <person name="Armbrust E.V."/>
            <person name="Berges J.A."/>
            <person name="Bowler C."/>
            <person name="Green B.R."/>
            <person name="Martinez D."/>
            <person name="Putnam N.H."/>
            <person name="Zhou S."/>
            <person name="Allen A.E."/>
            <person name="Apt K.E."/>
            <person name="Bechner M."/>
            <person name="Brzezinski M.A."/>
            <person name="Chaal B.K."/>
            <person name="Chiovitti A."/>
            <person name="Davis A.K."/>
            <person name="Demarest M.S."/>
            <person name="Detter J.C."/>
            <person name="Glavina T."/>
            <person name="Goodstein D."/>
            <person name="Hadi M.Z."/>
            <person name="Hellsten U."/>
            <person name="Hildebrand M."/>
            <person name="Jenkins B.D."/>
            <person name="Jurka J."/>
            <person name="Kapitonov V.V."/>
            <person name="Kroger N."/>
            <person name="Lau W.W."/>
            <person name="Lane T.W."/>
            <person name="Larimer F.W."/>
            <person name="Lippmeier J.C."/>
            <person name="Lucas S."/>
            <person name="Medina M."/>
            <person name="Montsant A."/>
            <person name="Obornik M."/>
            <person name="Parker M.S."/>
            <person name="Palenik B."/>
            <person name="Pazour G.J."/>
            <person name="Richardson P.M."/>
            <person name="Rynearson T.A."/>
            <person name="Saito M.A."/>
            <person name="Schwartz D.C."/>
            <person name="Thamatrakoln K."/>
            <person name="Valentin K."/>
            <person name="Vardi A."/>
            <person name="Wilkerson F.P."/>
            <person name="Rokhsar D.S."/>
        </authorList>
    </citation>
    <scope>NUCLEOTIDE SEQUENCE [LARGE SCALE GENOMIC DNA]</scope>
    <source>
        <strain evidence="3 4">CCMP1335</strain>
    </source>
</reference>
<dbReference type="RefSeq" id="XP_002288205.1">
    <property type="nucleotide sequence ID" value="XM_002288169.1"/>
</dbReference>
<sequence length="457" mass="50338">MPTHDHIRHGRRRSKPRHHHMLQSLIPALALLSLKQETSASALTLAWQQVRFPRQHNQSSHSRHRRRHRHSFALHENESLVDFESYDASHCVTSTSTPQPPLSGSSFLPSPFAIHEKRISASQTKRVSGSVASRGPNSRLSLTALFMNQSDAANEGDNNDGSSQKPKPISKGKGESKENAVRAKADKDSIKPASTKEQTIPKGTTVSSNAVESNDTPTAKGENKSKRPRRRSNKANNKYNRQRRQRKEKQSGASSKEKTKSPKVVGESATVTENLVKGNRSNINTSDGNNSLKEFKTKQPSSEANDATSESEMKHTGEIRSDVGLKRRVIQLETLVSNQITEIQKLRREIEELRKSTAEFANVVELLREAGLRLDEDDESAEDHAASEEGGKDALRNRSSLPKEGDAAAPQQQQTAFYDDMEIFGIAPTTVTDAADAAGSSILSAILAGKHRMLVDV</sequence>
<feature type="compositionally biased region" description="Basic and acidic residues" evidence="2">
    <location>
        <begin position="172"/>
        <end position="190"/>
    </location>
</feature>
<proteinExistence type="predicted"/>
<dbReference type="EMBL" id="CM000640">
    <property type="protein sequence ID" value="EED93641.1"/>
    <property type="molecule type" value="Genomic_DNA"/>
</dbReference>
<dbReference type="PaxDb" id="35128-Thaps261688"/>
<organism evidence="3 4">
    <name type="scientific">Thalassiosira pseudonana</name>
    <name type="common">Marine diatom</name>
    <name type="synonym">Cyclotella nana</name>
    <dbReference type="NCBI Taxonomy" id="35128"/>
    <lineage>
        <taxon>Eukaryota</taxon>
        <taxon>Sar</taxon>
        <taxon>Stramenopiles</taxon>
        <taxon>Ochrophyta</taxon>
        <taxon>Bacillariophyta</taxon>
        <taxon>Coscinodiscophyceae</taxon>
        <taxon>Thalassiosirophycidae</taxon>
        <taxon>Thalassiosirales</taxon>
        <taxon>Thalassiosiraceae</taxon>
        <taxon>Thalassiosira</taxon>
    </lineage>
</organism>
<evidence type="ECO:0000256" key="1">
    <source>
        <dbReference type="SAM" id="Coils"/>
    </source>
</evidence>
<feature type="compositionally biased region" description="Polar residues" evidence="2">
    <location>
        <begin position="195"/>
        <end position="217"/>
    </location>
</feature>
<accession>B8BX41</accession>
<reference evidence="3 4" key="2">
    <citation type="journal article" date="2008" name="Nature">
        <title>The Phaeodactylum genome reveals the evolutionary history of diatom genomes.</title>
        <authorList>
            <person name="Bowler C."/>
            <person name="Allen A.E."/>
            <person name="Badger J.H."/>
            <person name="Grimwood J."/>
            <person name="Jabbari K."/>
            <person name="Kuo A."/>
            <person name="Maheswari U."/>
            <person name="Martens C."/>
            <person name="Maumus F."/>
            <person name="Otillar R.P."/>
            <person name="Rayko E."/>
            <person name="Salamov A."/>
            <person name="Vandepoele K."/>
            <person name="Beszteri B."/>
            <person name="Gruber A."/>
            <person name="Heijde M."/>
            <person name="Katinka M."/>
            <person name="Mock T."/>
            <person name="Valentin K."/>
            <person name="Verret F."/>
            <person name="Berges J.A."/>
            <person name="Brownlee C."/>
            <person name="Cadoret J.P."/>
            <person name="Chiovitti A."/>
            <person name="Choi C.J."/>
            <person name="Coesel S."/>
            <person name="De Martino A."/>
            <person name="Detter J.C."/>
            <person name="Durkin C."/>
            <person name="Falciatore A."/>
            <person name="Fournet J."/>
            <person name="Haruta M."/>
            <person name="Huysman M.J."/>
            <person name="Jenkins B.D."/>
            <person name="Jiroutova K."/>
            <person name="Jorgensen R.E."/>
            <person name="Joubert Y."/>
            <person name="Kaplan A."/>
            <person name="Kroger N."/>
            <person name="Kroth P.G."/>
            <person name="La Roche J."/>
            <person name="Lindquist E."/>
            <person name="Lommer M."/>
            <person name="Martin-Jezequel V."/>
            <person name="Lopez P.J."/>
            <person name="Lucas S."/>
            <person name="Mangogna M."/>
            <person name="McGinnis K."/>
            <person name="Medlin L.K."/>
            <person name="Montsant A."/>
            <person name="Oudot-Le Secq M.P."/>
            <person name="Napoli C."/>
            <person name="Obornik M."/>
            <person name="Parker M.S."/>
            <person name="Petit J.L."/>
            <person name="Porcel B.M."/>
            <person name="Poulsen N."/>
            <person name="Robison M."/>
            <person name="Rychlewski L."/>
            <person name="Rynearson T.A."/>
            <person name="Schmutz J."/>
            <person name="Shapiro H."/>
            <person name="Siaut M."/>
            <person name="Stanley M."/>
            <person name="Sussman M.R."/>
            <person name="Taylor A.R."/>
            <person name="Vardi A."/>
            <person name="von Dassow P."/>
            <person name="Vyverman W."/>
            <person name="Willis A."/>
            <person name="Wyrwicz L.S."/>
            <person name="Rokhsar D.S."/>
            <person name="Weissenbach J."/>
            <person name="Armbrust E.V."/>
            <person name="Green B.R."/>
            <person name="Van de Peer Y."/>
            <person name="Grigoriev I.V."/>
        </authorList>
    </citation>
    <scope>NUCLEOTIDE SEQUENCE [LARGE SCALE GENOMIC DNA]</scope>
    <source>
        <strain evidence="3 4">CCMP1335</strain>
    </source>
</reference>
<feature type="coiled-coil region" evidence="1">
    <location>
        <begin position="329"/>
        <end position="363"/>
    </location>
</feature>
<evidence type="ECO:0000313" key="3">
    <source>
        <dbReference type="EMBL" id="EED93641.1"/>
    </source>
</evidence>
<evidence type="ECO:0000256" key="2">
    <source>
        <dbReference type="SAM" id="MobiDB-lite"/>
    </source>
</evidence>
<dbReference type="KEGG" id="tps:THAPSDRAFT_261688"/>
<feature type="non-terminal residue" evidence="3">
    <location>
        <position position="457"/>
    </location>
</feature>
<dbReference type="Proteomes" id="UP000001449">
    <property type="component" value="Chromosome 3"/>
</dbReference>
<dbReference type="InParanoid" id="B8BX41"/>